<dbReference type="InterPro" id="IPR014925">
    <property type="entry name" value="CGGC_dom"/>
</dbReference>
<evidence type="ECO:0000313" key="2">
    <source>
        <dbReference type="EMBL" id="QBH13112.1"/>
    </source>
</evidence>
<accession>A0A328FB83</accession>
<dbReference type="AlphaFoldDB" id="A0A328FB83"/>
<feature type="domain" description="CGGC" evidence="1">
    <location>
        <begin position="3"/>
        <end position="115"/>
    </location>
</feature>
<dbReference type="OrthoDB" id="9789971at2"/>
<proteinExistence type="predicted"/>
<gene>
    <name evidence="3" type="ORF">DO021_11985</name>
    <name evidence="2" type="ORF">EYB58_09385</name>
</gene>
<name>A0A328FB83_9BACT</name>
<keyword evidence="5" id="KW-1185">Reference proteome</keyword>
<dbReference type="EMBL" id="QLNI01000022">
    <property type="protein sequence ID" value="RAM01818.1"/>
    <property type="molecule type" value="Genomic_DNA"/>
</dbReference>
<organism evidence="3 4">
    <name type="scientific">Desulfobacter hydrogenophilus</name>
    <dbReference type="NCBI Taxonomy" id="2291"/>
    <lineage>
        <taxon>Bacteria</taxon>
        <taxon>Pseudomonadati</taxon>
        <taxon>Thermodesulfobacteriota</taxon>
        <taxon>Desulfobacteria</taxon>
        <taxon>Desulfobacterales</taxon>
        <taxon>Desulfobacteraceae</taxon>
        <taxon>Desulfobacter</taxon>
    </lineage>
</organism>
<evidence type="ECO:0000313" key="3">
    <source>
        <dbReference type="EMBL" id="RAM01818.1"/>
    </source>
</evidence>
<dbReference type="Pfam" id="PF08821">
    <property type="entry name" value="CGGC"/>
    <property type="match status" value="1"/>
</dbReference>
<dbReference type="RefSeq" id="WP_111956960.1">
    <property type="nucleotide sequence ID" value="NZ_CP036313.1"/>
</dbReference>
<dbReference type="Proteomes" id="UP000293902">
    <property type="component" value="Chromosome"/>
</dbReference>
<dbReference type="Proteomes" id="UP000248798">
    <property type="component" value="Unassembled WGS sequence"/>
</dbReference>
<protein>
    <submittedName>
        <fullName evidence="3">CGGC domain-containing protein</fullName>
    </submittedName>
</protein>
<sequence length="126" mass="13517">MTKVGIIRCEKNETRCPLTNCFKTMIETTQGFAGYDACMPAGVFTCRCPGDNVADLAKILKSKGAQAIHLCTCTFASKTQDGWDKTNGGFCPDIEKIAANISQASGLPCTLGTAHLPKDYTPVTFE</sequence>
<evidence type="ECO:0000313" key="5">
    <source>
        <dbReference type="Proteomes" id="UP000293902"/>
    </source>
</evidence>
<reference evidence="2 5" key="2">
    <citation type="submission" date="2019-02" db="EMBL/GenBank/DDBJ databases">
        <title>Complete genome sequence of Desulfobacter hydrogenophilus AcRS1.</title>
        <authorList>
            <person name="Marietou A."/>
            <person name="Lund M.B."/>
            <person name="Marshall I.P.G."/>
            <person name="Schreiber L."/>
            <person name="Jorgensen B."/>
        </authorList>
    </citation>
    <scope>NUCLEOTIDE SEQUENCE [LARGE SCALE GENOMIC DNA]</scope>
    <source>
        <strain evidence="2 5">AcRS1</strain>
    </source>
</reference>
<dbReference type="EMBL" id="CP036313">
    <property type="protein sequence ID" value="QBH13112.1"/>
    <property type="molecule type" value="Genomic_DNA"/>
</dbReference>
<evidence type="ECO:0000313" key="4">
    <source>
        <dbReference type="Proteomes" id="UP000248798"/>
    </source>
</evidence>
<evidence type="ECO:0000259" key="1">
    <source>
        <dbReference type="SMART" id="SM01078"/>
    </source>
</evidence>
<reference evidence="3 4" key="1">
    <citation type="submission" date="2018-06" db="EMBL/GenBank/DDBJ databases">
        <title>Complete Genome Sequence of Desulfobacter hydrogenophilus (DSM3380).</title>
        <authorList>
            <person name="Marietou A."/>
            <person name="Schreiber L."/>
            <person name="Marshall I."/>
            <person name="Jorgensen B."/>
        </authorList>
    </citation>
    <scope>NUCLEOTIDE SEQUENCE [LARGE SCALE GENOMIC DNA]</scope>
    <source>
        <strain evidence="3 4">DSM 3380</strain>
    </source>
</reference>
<dbReference type="SMART" id="SM01078">
    <property type="entry name" value="CGGC"/>
    <property type="match status" value="1"/>
</dbReference>